<proteinExistence type="predicted"/>
<reference evidence="8 9" key="1">
    <citation type="journal article" date="2020" name="Biotechnol. Biofuels">
        <title>New insights from the biogas microbiome by comprehensive genome-resolved metagenomics of nearly 1600 species originating from multiple anaerobic digesters.</title>
        <authorList>
            <person name="Campanaro S."/>
            <person name="Treu L."/>
            <person name="Rodriguez-R L.M."/>
            <person name="Kovalovszki A."/>
            <person name="Ziels R.M."/>
            <person name="Maus I."/>
            <person name="Zhu X."/>
            <person name="Kougias P.G."/>
            <person name="Basile A."/>
            <person name="Luo G."/>
            <person name="Schluter A."/>
            <person name="Konstantinidis K.T."/>
            <person name="Angelidaki I."/>
        </authorList>
    </citation>
    <scope>NUCLEOTIDE SEQUENCE [LARGE SCALE GENOMIC DNA]</scope>
    <source>
        <strain evidence="8">AS06rmzACSIP_421</strain>
    </source>
</reference>
<feature type="transmembrane region" description="Helical" evidence="6">
    <location>
        <begin position="40"/>
        <end position="62"/>
    </location>
</feature>
<feature type="transmembrane region" description="Helical" evidence="6">
    <location>
        <begin position="165"/>
        <end position="184"/>
    </location>
</feature>
<feature type="transmembrane region" description="Helical" evidence="6">
    <location>
        <begin position="12"/>
        <end position="34"/>
    </location>
</feature>
<keyword evidence="4 6" id="KW-1133">Transmembrane helix</keyword>
<evidence type="ECO:0000313" key="9">
    <source>
        <dbReference type="Proteomes" id="UP000554004"/>
    </source>
</evidence>
<gene>
    <name evidence="8" type="ORF">GX618_00480</name>
</gene>
<dbReference type="GO" id="GO:0005886">
    <property type="term" value="C:plasma membrane"/>
    <property type="evidence" value="ECO:0007669"/>
    <property type="project" value="UniProtKB-SubCell"/>
</dbReference>
<keyword evidence="5 6" id="KW-0472">Membrane</keyword>
<evidence type="ECO:0000256" key="2">
    <source>
        <dbReference type="ARBA" id="ARBA00022475"/>
    </source>
</evidence>
<sequence>TKVFELLVRIGNWGVFISAIGIFPTEIVIAILAASKEYSLWSIAFASAAGEFVGAFPTYLVGKIFSGKNINKWLDGKGKFLQINEKRFEKSSEQIVKYGHIYIFFSRFVPYLRVVSGVAAGFLEINVFFFSASVFLGSYVYSLLIAYMGLMVGGDLETIKRYVNLFNKWILAIIILYFGIKIFIKYRKEIFKYLKTLKKYFQ</sequence>
<keyword evidence="2" id="KW-1003">Cell membrane</keyword>
<organism evidence="8 9">
    <name type="scientific">Candidatus Dojkabacteria bacterium</name>
    <dbReference type="NCBI Taxonomy" id="2099670"/>
    <lineage>
        <taxon>Bacteria</taxon>
        <taxon>Candidatus Dojkabacteria</taxon>
    </lineage>
</organism>
<dbReference type="Proteomes" id="UP000554004">
    <property type="component" value="Unassembled WGS sequence"/>
</dbReference>
<evidence type="ECO:0000313" key="8">
    <source>
        <dbReference type="EMBL" id="NLE30740.1"/>
    </source>
</evidence>
<comment type="subcellular location">
    <subcellularLocation>
        <location evidence="1">Cell membrane</location>
        <topology evidence="1">Multi-pass membrane protein</topology>
    </subcellularLocation>
</comment>
<feature type="transmembrane region" description="Helical" evidence="6">
    <location>
        <begin position="128"/>
        <end position="153"/>
    </location>
</feature>
<evidence type="ECO:0000256" key="1">
    <source>
        <dbReference type="ARBA" id="ARBA00004651"/>
    </source>
</evidence>
<dbReference type="EMBL" id="JAAZAL010000019">
    <property type="protein sequence ID" value="NLE30740.1"/>
    <property type="molecule type" value="Genomic_DNA"/>
</dbReference>
<name>A0A847ESG2_9BACT</name>
<keyword evidence="3 6" id="KW-0812">Transmembrane</keyword>
<accession>A0A847ESG2</accession>
<dbReference type="AlphaFoldDB" id="A0A847ESG2"/>
<evidence type="ECO:0000256" key="4">
    <source>
        <dbReference type="ARBA" id="ARBA00022989"/>
    </source>
</evidence>
<evidence type="ECO:0000256" key="5">
    <source>
        <dbReference type="ARBA" id="ARBA00023136"/>
    </source>
</evidence>
<comment type="caution">
    <text evidence="8">The sequence shown here is derived from an EMBL/GenBank/DDBJ whole genome shotgun (WGS) entry which is preliminary data.</text>
</comment>
<feature type="non-terminal residue" evidence="8">
    <location>
        <position position="1"/>
    </location>
</feature>
<dbReference type="PANTHER" id="PTHR42709">
    <property type="entry name" value="ALKALINE PHOSPHATASE LIKE PROTEIN"/>
    <property type="match status" value="1"/>
</dbReference>
<evidence type="ECO:0000259" key="7">
    <source>
        <dbReference type="Pfam" id="PF09335"/>
    </source>
</evidence>
<protein>
    <recommendedName>
        <fullName evidence="7">VTT domain-containing protein</fullName>
    </recommendedName>
</protein>
<feature type="domain" description="VTT" evidence="7">
    <location>
        <begin position="24"/>
        <end position="149"/>
    </location>
</feature>
<dbReference type="Pfam" id="PF09335">
    <property type="entry name" value="VTT_dom"/>
    <property type="match status" value="1"/>
</dbReference>
<dbReference type="InterPro" id="IPR032816">
    <property type="entry name" value="VTT_dom"/>
</dbReference>
<dbReference type="PANTHER" id="PTHR42709:SF6">
    <property type="entry name" value="UNDECAPRENYL PHOSPHATE TRANSPORTER A"/>
    <property type="match status" value="1"/>
</dbReference>
<evidence type="ECO:0000256" key="6">
    <source>
        <dbReference type="SAM" id="Phobius"/>
    </source>
</evidence>
<evidence type="ECO:0000256" key="3">
    <source>
        <dbReference type="ARBA" id="ARBA00022692"/>
    </source>
</evidence>
<dbReference type="InterPro" id="IPR051311">
    <property type="entry name" value="DedA_domain"/>
</dbReference>